<accession>A0A066WZ23</accession>
<dbReference type="AlphaFoldDB" id="A0A066WZ23"/>
<evidence type="ECO:0000313" key="2">
    <source>
        <dbReference type="Proteomes" id="UP000027064"/>
    </source>
</evidence>
<evidence type="ECO:0000313" key="1">
    <source>
        <dbReference type="EMBL" id="KDN55895.1"/>
    </source>
</evidence>
<keyword evidence="2" id="KW-1185">Reference proteome</keyword>
<sequence>MAKDAKFIGTGIGGAYIIVKNHDTQEVLAKGYTAGTSGNTDLIVTKPKVRYERITDDKTAKFVAALNISEPLLVDIEAIAPFNRKSAAIKATTQVWVIPNKDILGDGIILEIPGFIVDILSPTAHEVISFDSNQKKEVTLKVNMVMMCGCVIQNDGIWNASNYDVDAIVRKEGVQIAKVKLLKTTEDNVFEVKIPMKESGNYELIVTAFDNKVYNTGVNKINFVVK</sequence>
<gene>
    <name evidence="1" type="ORF">FEM21_10860</name>
</gene>
<reference evidence="1 2" key="1">
    <citation type="submission" date="2014-05" db="EMBL/GenBank/DDBJ databases">
        <title>Genome Sequence of Flavobacterium sp. EM1321.</title>
        <authorList>
            <person name="Shin S.-K."/>
            <person name="Yi H."/>
        </authorList>
    </citation>
    <scope>NUCLEOTIDE SEQUENCE [LARGE SCALE GENOMIC DNA]</scope>
    <source>
        <strain evidence="1 2">EM1321</strain>
    </source>
</reference>
<dbReference type="Proteomes" id="UP000027064">
    <property type="component" value="Unassembled WGS sequence"/>
</dbReference>
<dbReference type="PATRIC" id="fig|1492738.3.peg.1079"/>
<dbReference type="STRING" id="1492738.FEM21_10860"/>
<proteinExistence type="predicted"/>
<name>A0A066WZ23_9FLAO</name>
<organism evidence="1 2">
    <name type="scientific">Flavobacterium seoulense</name>
    <dbReference type="NCBI Taxonomy" id="1492738"/>
    <lineage>
        <taxon>Bacteria</taxon>
        <taxon>Pseudomonadati</taxon>
        <taxon>Bacteroidota</taxon>
        <taxon>Flavobacteriia</taxon>
        <taxon>Flavobacteriales</taxon>
        <taxon>Flavobacteriaceae</taxon>
        <taxon>Flavobacterium</taxon>
    </lineage>
</organism>
<comment type="caution">
    <text evidence="1">The sequence shown here is derived from an EMBL/GenBank/DDBJ whole genome shotgun (WGS) entry which is preliminary data.</text>
</comment>
<protein>
    <submittedName>
        <fullName evidence="1">Uncharacterized protein</fullName>
    </submittedName>
</protein>
<dbReference type="EMBL" id="JNCA01000009">
    <property type="protein sequence ID" value="KDN55895.1"/>
    <property type="molecule type" value="Genomic_DNA"/>
</dbReference>
<dbReference type="eggNOG" id="ENOG502Z7KM">
    <property type="taxonomic scope" value="Bacteria"/>
</dbReference>